<dbReference type="RefSeq" id="WP_056937593.1">
    <property type="nucleotide sequence ID" value="NZ_AZFN01000016.1"/>
</dbReference>
<proteinExistence type="predicted"/>
<comment type="caution">
    <text evidence="2">The sequence shown here is derived from an EMBL/GenBank/DDBJ whole genome shotgun (WGS) entry which is preliminary data.</text>
</comment>
<accession>A0A0R1V7X8</accession>
<feature type="transmembrane region" description="Helical" evidence="1">
    <location>
        <begin position="214"/>
        <end position="234"/>
    </location>
</feature>
<feature type="transmembrane region" description="Helical" evidence="1">
    <location>
        <begin position="190"/>
        <end position="207"/>
    </location>
</feature>
<dbReference type="EMBL" id="AZFN01000016">
    <property type="protein sequence ID" value="KRM01618.1"/>
    <property type="molecule type" value="Genomic_DNA"/>
</dbReference>
<feature type="transmembrane region" description="Helical" evidence="1">
    <location>
        <begin position="54"/>
        <end position="76"/>
    </location>
</feature>
<keyword evidence="1" id="KW-0472">Membrane</keyword>
<feature type="transmembrane region" description="Helical" evidence="1">
    <location>
        <begin position="165"/>
        <end position="184"/>
    </location>
</feature>
<evidence type="ECO:0000313" key="3">
    <source>
        <dbReference type="Proteomes" id="UP000051739"/>
    </source>
</evidence>
<dbReference type="PATRIC" id="fig|1423749.3.peg.553"/>
<sequence>MSKHKFNLPASTQWILLIGMGALVATILNTDNPIMRYYNVPRDLFLSEGTTGDYLYIIGLALCLFLVAVVLRWMLVGSDQPQRRAFKWWQYGLALIVTIMVTIGLQGYMALYPDPALLLVPDTTNDLQYLNVYYWTLIAVVNLAFFTWAWLLAMSASQLLARQHLSWVIQLVVAIVIFATARLMNMDGSYGYQLVVNLLMVLPLLVWSIYTRRIWTGLISLWVVYEAVIYLLFITR</sequence>
<feature type="transmembrane region" description="Helical" evidence="1">
    <location>
        <begin position="132"/>
        <end position="153"/>
    </location>
</feature>
<keyword evidence="3" id="KW-1185">Reference proteome</keyword>
<evidence type="ECO:0000313" key="2">
    <source>
        <dbReference type="EMBL" id="KRM01618.1"/>
    </source>
</evidence>
<dbReference type="Proteomes" id="UP000051739">
    <property type="component" value="Unassembled WGS sequence"/>
</dbReference>
<dbReference type="AlphaFoldDB" id="A0A0R1V7X8"/>
<reference evidence="2 3" key="1">
    <citation type="journal article" date="2015" name="Genome Announc.">
        <title>Expanding the biotechnology potential of lactobacilli through comparative genomics of 213 strains and associated genera.</title>
        <authorList>
            <person name="Sun Z."/>
            <person name="Harris H.M."/>
            <person name="McCann A."/>
            <person name="Guo C."/>
            <person name="Argimon S."/>
            <person name="Zhang W."/>
            <person name="Yang X."/>
            <person name="Jeffery I.B."/>
            <person name="Cooney J.C."/>
            <person name="Kagawa T.F."/>
            <person name="Liu W."/>
            <person name="Song Y."/>
            <person name="Salvetti E."/>
            <person name="Wrobel A."/>
            <person name="Rasinkangas P."/>
            <person name="Parkhill J."/>
            <person name="Rea M.C."/>
            <person name="O'Sullivan O."/>
            <person name="Ritari J."/>
            <person name="Douillard F.P."/>
            <person name="Paul Ross R."/>
            <person name="Yang R."/>
            <person name="Briner A.E."/>
            <person name="Felis G.E."/>
            <person name="de Vos W.M."/>
            <person name="Barrangou R."/>
            <person name="Klaenhammer T.R."/>
            <person name="Caufield P.W."/>
            <person name="Cui Y."/>
            <person name="Zhang H."/>
            <person name="O'Toole P.W."/>
        </authorList>
    </citation>
    <scope>NUCLEOTIDE SEQUENCE [LARGE SCALE GENOMIC DNA]</scope>
    <source>
        <strain evidence="2 3">DSM 16045</strain>
    </source>
</reference>
<keyword evidence="1" id="KW-1133">Transmembrane helix</keyword>
<gene>
    <name evidence="2" type="ORF">FC60_GL000549</name>
</gene>
<organism evidence="2 3">
    <name type="scientific">Limosilactobacillus gastricus DSM 16045</name>
    <dbReference type="NCBI Taxonomy" id="1423749"/>
    <lineage>
        <taxon>Bacteria</taxon>
        <taxon>Bacillati</taxon>
        <taxon>Bacillota</taxon>
        <taxon>Bacilli</taxon>
        <taxon>Lactobacillales</taxon>
        <taxon>Lactobacillaceae</taxon>
        <taxon>Limosilactobacillus</taxon>
    </lineage>
</organism>
<protein>
    <submittedName>
        <fullName evidence="2">Uncharacterized protein</fullName>
    </submittedName>
</protein>
<evidence type="ECO:0000256" key="1">
    <source>
        <dbReference type="SAM" id="Phobius"/>
    </source>
</evidence>
<name>A0A0R1V7X8_9LACO</name>
<keyword evidence="1" id="KW-0812">Transmembrane</keyword>
<feature type="transmembrane region" description="Helical" evidence="1">
    <location>
        <begin position="88"/>
        <end position="112"/>
    </location>
</feature>